<dbReference type="OrthoDB" id="9798693at2"/>
<dbReference type="InterPro" id="IPR027372">
    <property type="entry name" value="Phytase-like_dom"/>
</dbReference>
<sequence length="301" mass="33227">MRRRSQLGLSLAALALCAGLALAAGQGGQRVVSVSLGSSDAETRFGGFSGLEVSEDGIRFWALSDRAALAEGRLLRDAAGSLTGVEITTHSRLTDPDGHPVNGYESDAEGLARRDDGRFFVSFEGYHRIWTWRGDDILHGGEAAWLPRHPDFKTFQNNSALEALAIAPDGALYTLPERSGSYATPFPVYRYAEGAWQVVGHIEREGEWLPVGADFDDRGRLTLLWRHFTGYGFSSRITRHDMTGNLWPGQELYRSGPLTHGNLEGLSLWRDARGRLRAVMVSDDNFKGYQRSEIVEVQLSD</sequence>
<keyword evidence="1" id="KW-0732">Signal</keyword>
<organism evidence="3 4">
    <name type="scientific">Vannielia litorea</name>
    <dbReference type="NCBI Taxonomy" id="1217970"/>
    <lineage>
        <taxon>Bacteria</taxon>
        <taxon>Pseudomonadati</taxon>
        <taxon>Pseudomonadota</taxon>
        <taxon>Alphaproteobacteria</taxon>
        <taxon>Rhodobacterales</taxon>
        <taxon>Paracoccaceae</taxon>
        <taxon>Vannielia</taxon>
    </lineage>
</organism>
<dbReference type="Proteomes" id="UP000184932">
    <property type="component" value="Unassembled WGS sequence"/>
</dbReference>
<reference evidence="4" key="1">
    <citation type="submission" date="2016-11" db="EMBL/GenBank/DDBJ databases">
        <authorList>
            <person name="Varghese N."/>
            <person name="Submissions S."/>
        </authorList>
    </citation>
    <scope>NUCLEOTIDE SEQUENCE [LARGE SCALE GENOMIC DNA]</scope>
    <source>
        <strain evidence="4">DSM 29440</strain>
    </source>
</reference>
<keyword evidence="4" id="KW-1185">Reference proteome</keyword>
<gene>
    <name evidence="3" type="ORF">SAMN05444002_2922</name>
</gene>
<dbReference type="EMBL" id="FSRL01000001">
    <property type="protein sequence ID" value="SIO12751.1"/>
    <property type="molecule type" value="Genomic_DNA"/>
</dbReference>
<dbReference type="STRING" id="1217970.SAMN05444002_2922"/>
<dbReference type="AlphaFoldDB" id="A0A1N6GYV2"/>
<dbReference type="SUPFAM" id="SSF101898">
    <property type="entry name" value="NHL repeat"/>
    <property type="match status" value="1"/>
</dbReference>
<evidence type="ECO:0000313" key="4">
    <source>
        <dbReference type="Proteomes" id="UP000184932"/>
    </source>
</evidence>
<proteinExistence type="predicted"/>
<protein>
    <recommendedName>
        <fullName evidence="2">Phytase-like domain-containing protein</fullName>
    </recommendedName>
</protein>
<feature type="chain" id="PRO_5012116596" description="Phytase-like domain-containing protein" evidence="1">
    <location>
        <begin position="24"/>
        <end position="301"/>
    </location>
</feature>
<dbReference type="RefSeq" id="WP_074256882.1">
    <property type="nucleotide sequence ID" value="NZ_FSRL01000001.1"/>
</dbReference>
<accession>A0A1N6GYV2</accession>
<dbReference type="InterPro" id="IPR014567">
    <property type="entry name" value="UCP031900"/>
</dbReference>
<dbReference type="Pfam" id="PF13449">
    <property type="entry name" value="Phytase-like"/>
    <property type="match status" value="1"/>
</dbReference>
<feature type="signal peptide" evidence="1">
    <location>
        <begin position="1"/>
        <end position="23"/>
    </location>
</feature>
<dbReference type="PIRSF" id="PIRSF031900">
    <property type="entry name" value="UCP031900"/>
    <property type="match status" value="1"/>
</dbReference>
<name>A0A1N6GYV2_9RHOB</name>
<evidence type="ECO:0000259" key="2">
    <source>
        <dbReference type="Pfam" id="PF13449"/>
    </source>
</evidence>
<evidence type="ECO:0000256" key="1">
    <source>
        <dbReference type="SAM" id="SignalP"/>
    </source>
</evidence>
<feature type="domain" description="Phytase-like" evidence="2">
    <location>
        <begin position="43"/>
        <end position="286"/>
    </location>
</feature>
<evidence type="ECO:0000313" key="3">
    <source>
        <dbReference type="EMBL" id="SIO12751.1"/>
    </source>
</evidence>